<dbReference type="Proteomes" id="UP000676079">
    <property type="component" value="Chromosome"/>
</dbReference>
<evidence type="ECO:0000256" key="15">
    <source>
        <dbReference type="ARBA" id="ARBA00030800"/>
    </source>
</evidence>
<dbReference type="PRINTS" id="PR00344">
    <property type="entry name" value="BCTRLSENSOR"/>
</dbReference>
<gene>
    <name evidence="18" type="ORF">KGD84_03550</name>
</gene>
<feature type="transmembrane region" description="Helical" evidence="16">
    <location>
        <begin position="121"/>
        <end position="138"/>
    </location>
</feature>
<evidence type="ECO:0000259" key="17">
    <source>
        <dbReference type="PROSITE" id="PS50109"/>
    </source>
</evidence>
<evidence type="ECO:0000256" key="14">
    <source>
        <dbReference type="ARBA" id="ARBA00024827"/>
    </source>
</evidence>
<dbReference type="PIRSF" id="PIRSF037434">
    <property type="entry name" value="STHK_ChrS"/>
    <property type="match status" value="1"/>
</dbReference>
<dbReference type="InterPro" id="IPR036890">
    <property type="entry name" value="HATPase_C_sf"/>
</dbReference>
<evidence type="ECO:0000313" key="18">
    <source>
        <dbReference type="EMBL" id="QUX25724.1"/>
    </source>
</evidence>
<feature type="domain" description="Histidine kinase" evidence="17">
    <location>
        <begin position="283"/>
        <end position="374"/>
    </location>
</feature>
<dbReference type="Gene3D" id="1.20.5.1930">
    <property type="match status" value="1"/>
</dbReference>
<dbReference type="EMBL" id="CP074133">
    <property type="protein sequence ID" value="QUX25724.1"/>
    <property type="molecule type" value="Genomic_DNA"/>
</dbReference>
<keyword evidence="8" id="KW-0808">Transferase</keyword>
<dbReference type="PANTHER" id="PTHR24421">
    <property type="entry name" value="NITRATE/NITRITE SENSOR PROTEIN NARX-RELATED"/>
    <property type="match status" value="1"/>
</dbReference>
<keyword evidence="13" id="KW-0411">Iron-sulfur</keyword>
<evidence type="ECO:0000256" key="12">
    <source>
        <dbReference type="ARBA" id="ARBA00023012"/>
    </source>
</evidence>
<evidence type="ECO:0000256" key="1">
    <source>
        <dbReference type="ARBA" id="ARBA00000085"/>
    </source>
</evidence>
<dbReference type="PANTHER" id="PTHR24421:SF62">
    <property type="entry name" value="SENSORY TRANSDUCTION HISTIDINE KINASE"/>
    <property type="match status" value="1"/>
</dbReference>
<evidence type="ECO:0000256" key="11">
    <source>
        <dbReference type="ARBA" id="ARBA00023004"/>
    </source>
</evidence>
<dbReference type="SUPFAM" id="SSF55874">
    <property type="entry name" value="ATPase domain of HSP90 chaperone/DNA topoisomerase II/histidine kinase"/>
    <property type="match status" value="1"/>
</dbReference>
<keyword evidence="16" id="KW-0472">Membrane</keyword>
<comment type="cofactor">
    <cofactor evidence="2">
        <name>[4Fe-4S] cluster</name>
        <dbReference type="ChEBI" id="CHEBI:49883"/>
    </cofactor>
</comment>
<accession>A0ABX8BWY5</accession>
<evidence type="ECO:0000256" key="3">
    <source>
        <dbReference type="ARBA" id="ARBA00004496"/>
    </source>
</evidence>
<dbReference type="CDD" id="cd16917">
    <property type="entry name" value="HATPase_UhpB-NarQ-NarX-like"/>
    <property type="match status" value="1"/>
</dbReference>
<dbReference type="InterPro" id="IPR005467">
    <property type="entry name" value="His_kinase_dom"/>
</dbReference>
<evidence type="ECO:0000256" key="9">
    <source>
        <dbReference type="ARBA" id="ARBA00022723"/>
    </source>
</evidence>
<proteinExistence type="predicted"/>
<keyword evidence="11" id="KW-0408">Iron</keyword>
<keyword evidence="10 18" id="KW-0418">Kinase</keyword>
<dbReference type="Pfam" id="PF07730">
    <property type="entry name" value="HisKA_3"/>
    <property type="match status" value="1"/>
</dbReference>
<name>A0ABX8BWY5_9ACTN</name>
<keyword evidence="7" id="KW-0963">Cytoplasm</keyword>
<comment type="function">
    <text evidence="14">Member of the two-component regulatory system NreB/NreC involved in the control of dissimilatory nitrate/nitrite reduction in response to oxygen. NreB functions as a direct oxygen sensor histidine kinase which is autophosphorylated, in the absence of oxygen, probably at the conserved histidine residue, and transfers its phosphate group probably to a conserved aspartate residue of NreC. NreB/NreC activates the expression of the nitrate (narGHJI) and nitrite (nir) reductase operons, as well as the putative nitrate transporter gene narT.</text>
</comment>
<evidence type="ECO:0000256" key="13">
    <source>
        <dbReference type="ARBA" id="ARBA00023014"/>
    </source>
</evidence>
<dbReference type="PROSITE" id="PS50109">
    <property type="entry name" value="HIS_KIN"/>
    <property type="match status" value="1"/>
</dbReference>
<feature type="transmembrane region" description="Helical" evidence="16">
    <location>
        <begin position="29"/>
        <end position="47"/>
    </location>
</feature>
<evidence type="ECO:0000256" key="8">
    <source>
        <dbReference type="ARBA" id="ARBA00022679"/>
    </source>
</evidence>
<feature type="transmembrane region" description="Helical" evidence="16">
    <location>
        <begin position="93"/>
        <end position="114"/>
    </location>
</feature>
<reference evidence="18 19" key="1">
    <citation type="submission" date="2021-05" db="EMBL/GenBank/DDBJ databases">
        <title>Direct Submission.</title>
        <authorList>
            <person name="Li K."/>
            <person name="Gao J."/>
        </authorList>
    </citation>
    <scope>NUCLEOTIDE SEQUENCE [LARGE SCALE GENOMIC DNA]</scope>
    <source>
        <strain evidence="18 19">Mg02</strain>
    </source>
</reference>
<evidence type="ECO:0000256" key="5">
    <source>
        <dbReference type="ARBA" id="ARBA00017322"/>
    </source>
</evidence>
<dbReference type="SMART" id="SM00387">
    <property type="entry name" value="HATPase_c"/>
    <property type="match status" value="1"/>
</dbReference>
<comment type="catalytic activity">
    <reaction evidence="1">
        <text>ATP + protein L-histidine = ADP + protein N-phospho-L-histidine.</text>
        <dbReference type="EC" id="2.7.13.3"/>
    </reaction>
</comment>
<dbReference type="InterPro" id="IPR017205">
    <property type="entry name" value="Sig_transdc_His_kinase_ChrS"/>
</dbReference>
<sequence length="376" mass="39272">MHVGFLVLLAASAVRLLIRHELDEGTVAALELAAVVGLLYSAGVLLWNRAPRPVLFGWLAGVIVCWVALVWAAPSFGFAGIPLLFVALRLLPVAAVVAVAAVLTAATAAAWGVLTGFGDPMAFVVPPALAAMVVGTVVELRREGDRRKRVIADLLRARDALAESHRRTGVLEERERLAREIHDTVAQGLSSTGMLLRAADLSWESDPERSRHLVRRAAEGVHENLAEARAFVQGGAPAPLSRGTLRRALADLCRSLSEETGIEAALTCDGELDGLPGEVEAALLRVAQGALANVREHSGADRAAVSLARIGDRVTLDVRDDGRGFDPGAPGPGGGRGFGLEAVRARVAGLGGEVTVESAPGEGTGLSVSIPVREDA</sequence>
<keyword evidence="16" id="KW-1133">Transmembrane helix</keyword>
<keyword evidence="19" id="KW-1185">Reference proteome</keyword>
<keyword evidence="6" id="KW-0004">4Fe-4S</keyword>
<evidence type="ECO:0000256" key="2">
    <source>
        <dbReference type="ARBA" id="ARBA00001966"/>
    </source>
</evidence>
<dbReference type="Gene3D" id="3.30.565.10">
    <property type="entry name" value="Histidine kinase-like ATPase, C-terminal domain"/>
    <property type="match status" value="1"/>
</dbReference>
<dbReference type="Pfam" id="PF02518">
    <property type="entry name" value="HATPase_c"/>
    <property type="match status" value="1"/>
</dbReference>
<keyword evidence="16" id="KW-0812">Transmembrane</keyword>
<evidence type="ECO:0000256" key="16">
    <source>
        <dbReference type="SAM" id="Phobius"/>
    </source>
</evidence>
<evidence type="ECO:0000256" key="4">
    <source>
        <dbReference type="ARBA" id="ARBA00012438"/>
    </source>
</evidence>
<evidence type="ECO:0000256" key="7">
    <source>
        <dbReference type="ARBA" id="ARBA00022490"/>
    </source>
</evidence>
<feature type="transmembrane region" description="Helical" evidence="16">
    <location>
        <begin position="54"/>
        <end position="73"/>
    </location>
</feature>
<dbReference type="InterPro" id="IPR003594">
    <property type="entry name" value="HATPase_dom"/>
</dbReference>
<evidence type="ECO:0000256" key="6">
    <source>
        <dbReference type="ARBA" id="ARBA00022485"/>
    </source>
</evidence>
<keyword evidence="9" id="KW-0479">Metal-binding</keyword>
<organism evidence="18 19">
    <name type="scientific">Nocardiopsis changdeensis</name>
    <dbReference type="NCBI Taxonomy" id="2831969"/>
    <lineage>
        <taxon>Bacteria</taxon>
        <taxon>Bacillati</taxon>
        <taxon>Actinomycetota</taxon>
        <taxon>Actinomycetes</taxon>
        <taxon>Streptosporangiales</taxon>
        <taxon>Nocardiopsidaceae</taxon>
        <taxon>Nocardiopsis</taxon>
    </lineage>
</organism>
<dbReference type="EC" id="2.7.13.3" evidence="4"/>
<evidence type="ECO:0000313" key="19">
    <source>
        <dbReference type="Proteomes" id="UP000676079"/>
    </source>
</evidence>
<dbReference type="InterPro" id="IPR011712">
    <property type="entry name" value="Sig_transdc_His_kin_sub3_dim/P"/>
</dbReference>
<dbReference type="GO" id="GO:0016301">
    <property type="term" value="F:kinase activity"/>
    <property type="evidence" value="ECO:0007669"/>
    <property type="project" value="UniProtKB-KW"/>
</dbReference>
<protein>
    <recommendedName>
        <fullName evidence="5">Oxygen sensor histidine kinase NreB</fullName>
        <ecNumber evidence="4">2.7.13.3</ecNumber>
    </recommendedName>
    <alternativeName>
        <fullName evidence="15">Nitrogen regulation protein B</fullName>
    </alternativeName>
</protein>
<keyword evidence="12" id="KW-0902">Two-component regulatory system</keyword>
<evidence type="ECO:0000256" key="10">
    <source>
        <dbReference type="ARBA" id="ARBA00022777"/>
    </source>
</evidence>
<comment type="subcellular location">
    <subcellularLocation>
        <location evidence="3">Cytoplasm</location>
    </subcellularLocation>
</comment>
<dbReference type="InterPro" id="IPR050482">
    <property type="entry name" value="Sensor_HK_TwoCompSys"/>
</dbReference>
<dbReference type="InterPro" id="IPR004358">
    <property type="entry name" value="Sig_transdc_His_kin-like_C"/>
</dbReference>